<keyword evidence="2" id="KW-1185">Reference proteome</keyword>
<evidence type="ECO:0000313" key="2">
    <source>
        <dbReference type="Proteomes" id="UP000626697"/>
    </source>
</evidence>
<sequence length="93" mass="10625">MSANIFVNGEWLTTVKPADMTFYSSNKPFDFDRVLTVRADFPADVLEKMEKKPNYTIVFGGVARGSVESVDNGEITVRMKNSEFQKLRRREAE</sequence>
<comment type="caution">
    <text evidence="1">The sequence shown here is derived from an EMBL/GenBank/DDBJ whole genome shotgun (WGS) entry which is preliminary data.</text>
</comment>
<dbReference type="Proteomes" id="UP000626697">
    <property type="component" value="Unassembled WGS sequence"/>
</dbReference>
<reference evidence="1 2" key="1">
    <citation type="submission" date="2020-08" db="EMBL/GenBank/DDBJ databases">
        <title>Genomic Encyclopedia of Type Strains, Phase IV (KMG-IV): sequencing the most valuable type-strain genomes for metagenomic binning, comparative biology and taxonomic classification.</title>
        <authorList>
            <person name="Goeker M."/>
        </authorList>
    </citation>
    <scope>NUCLEOTIDE SEQUENCE [LARGE SCALE GENOMIC DNA]</scope>
    <source>
        <strain evidence="1 2">DSM 105481</strain>
    </source>
</reference>
<organism evidence="1 2">
    <name type="scientific">Peribacillus huizhouensis</name>
    <dbReference type="NCBI Taxonomy" id="1501239"/>
    <lineage>
        <taxon>Bacteria</taxon>
        <taxon>Bacillati</taxon>
        <taxon>Bacillota</taxon>
        <taxon>Bacilli</taxon>
        <taxon>Bacillales</taxon>
        <taxon>Bacillaceae</taxon>
        <taxon>Peribacillus</taxon>
    </lineage>
</organism>
<dbReference type="RefSeq" id="WP_182503001.1">
    <property type="nucleotide sequence ID" value="NZ_JACJHX010000008.1"/>
</dbReference>
<name>A0ABR6CR99_9BACI</name>
<proteinExistence type="predicted"/>
<evidence type="ECO:0000313" key="1">
    <source>
        <dbReference type="EMBL" id="MBA9027557.1"/>
    </source>
</evidence>
<accession>A0ABR6CR99</accession>
<dbReference type="EMBL" id="JACJHX010000008">
    <property type="protein sequence ID" value="MBA9027557.1"/>
    <property type="molecule type" value="Genomic_DNA"/>
</dbReference>
<protein>
    <submittedName>
        <fullName evidence="1">Uncharacterized protein</fullName>
    </submittedName>
</protein>
<gene>
    <name evidence="1" type="ORF">HNP81_002847</name>
</gene>